<protein>
    <recommendedName>
        <fullName evidence="4">Amidase</fullName>
    </recommendedName>
</protein>
<evidence type="ECO:0000313" key="3">
    <source>
        <dbReference type="Proteomes" id="UP000282311"/>
    </source>
</evidence>
<gene>
    <name evidence="2" type="ORF">D7M11_03965</name>
</gene>
<keyword evidence="1" id="KW-0732">Signal</keyword>
<sequence>MNSKISRLAVKVLLSLALVQGLVSLPLQTGVTPKAAAEGSGKIAATWMWNTYAIWRDKDSTLDYLTQNGINLVYLQADDDIPLDVYRSFIREAGARGIAIHALAGKPDWVLPGHQGDLYKFIYWVKAYNNSSRSSERFSGIHLDVEPYVLPQWRTDQDTIIGYWMDTVSGYVQEVKSDSYLTVGADLPVWLQWFLVPDGKGDTTTLTDYMIGRLDQITLMAYIDNAFGIVQAVSHELKEAAASGKPVVIGVDTMDNGEANSSFYDLGQRKMNETINGLASALSDHPAYSGYAIHEFDSWRMLGD</sequence>
<feature type="chain" id="PRO_5039054886" description="Amidase" evidence="1">
    <location>
        <begin position="30"/>
        <end position="304"/>
    </location>
</feature>
<name>A0A3B0CPB1_9BACL</name>
<organism evidence="2 3">
    <name type="scientific">Paenibacillus ginsengarvi</name>
    <dbReference type="NCBI Taxonomy" id="400777"/>
    <lineage>
        <taxon>Bacteria</taxon>
        <taxon>Bacillati</taxon>
        <taxon>Bacillota</taxon>
        <taxon>Bacilli</taxon>
        <taxon>Bacillales</taxon>
        <taxon>Paenibacillaceae</taxon>
        <taxon>Paenibacillus</taxon>
    </lineage>
</organism>
<evidence type="ECO:0000313" key="2">
    <source>
        <dbReference type="EMBL" id="RKN86174.1"/>
    </source>
</evidence>
<evidence type="ECO:0000256" key="1">
    <source>
        <dbReference type="SAM" id="SignalP"/>
    </source>
</evidence>
<feature type="signal peptide" evidence="1">
    <location>
        <begin position="1"/>
        <end position="29"/>
    </location>
</feature>
<dbReference type="AlphaFoldDB" id="A0A3B0CPB1"/>
<keyword evidence="3" id="KW-1185">Reference proteome</keyword>
<dbReference type="OrthoDB" id="7054537at2"/>
<proteinExistence type="predicted"/>
<reference evidence="2 3" key="1">
    <citation type="journal article" date="2007" name="Int. J. Syst. Evol. Microbiol.">
        <title>Paenibacillus ginsengarvi sp. nov., isolated from soil from ginseng cultivation.</title>
        <authorList>
            <person name="Yoon M.H."/>
            <person name="Ten L.N."/>
            <person name="Im W.T."/>
        </authorList>
    </citation>
    <scope>NUCLEOTIDE SEQUENCE [LARGE SCALE GENOMIC DNA]</scope>
    <source>
        <strain evidence="2 3">KCTC 13059</strain>
    </source>
</reference>
<dbReference type="RefSeq" id="WP_120745866.1">
    <property type="nucleotide sequence ID" value="NZ_RBAH01000002.1"/>
</dbReference>
<comment type="caution">
    <text evidence="2">The sequence shown here is derived from an EMBL/GenBank/DDBJ whole genome shotgun (WGS) entry which is preliminary data.</text>
</comment>
<evidence type="ECO:0008006" key="4">
    <source>
        <dbReference type="Google" id="ProtNLM"/>
    </source>
</evidence>
<dbReference type="InterPro" id="IPR017853">
    <property type="entry name" value="GH"/>
</dbReference>
<dbReference type="EMBL" id="RBAH01000002">
    <property type="protein sequence ID" value="RKN86174.1"/>
    <property type="molecule type" value="Genomic_DNA"/>
</dbReference>
<accession>A0A3B0CPB1</accession>
<dbReference type="Proteomes" id="UP000282311">
    <property type="component" value="Unassembled WGS sequence"/>
</dbReference>
<dbReference type="SUPFAM" id="SSF51445">
    <property type="entry name" value="(Trans)glycosidases"/>
    <property type="match status" value="1"/>
</dbReference>